<feature type="non-terminal residue" evidence="2">
    <location>
        <position position="39"/>
    </location>
</feature>
<proteinExistence type="predicted"/>
<feature type="compositionally biased region" description="Basic residues" evidence="1">
    <location>
        <begin position="26"/>
        <end position="39"/>
    </location>
</feature>
<dbReference type="Proteomes" id="UP000265520">
    <property type="component" value="Unassembled WGS sequence"/>
</dbReference>
<accession>A0A392VJR4</accession>
<comment type="caution">
    <text evidence="2">The sequence shown here is derived from an EMBL/GenBank/DDBJ whole genome shotgun (WGS) entry which is preliminary data.</text>
</comment>
<name>A0A392VJR4_9FABA</name>
<protein>
    <submittedName>
        <fullName evidence="2">Uncharacterized protein</fullName>
    </submittedName>
</protein>
<evidence type="ECO:0000256" key="1">
    <source>
        <dbReference type="SAM" id="MobiDB-lite"/>
    </source>
</evidence>
<sequence length="39" mass="4620">MLIEGNTPKECNDFRSNVDEDGKQDKKVKKKKKKKKKKK</sequence>
<dbReference type="EMBL" id="LXQA011198605">
    <property type="protein sequence ID" value="MCI88648.1"/>
    <property type="molecule type" value="Genomic_DNA"/>
</dbReference>
<evidence type="ECO:0000313" key="2">
    <source>
        <dbReference type="EMBL" id="MCI88648.1"/>
    </source>
</evidence>
<reference evidence="2 3" key="1">
    <citation type="journal article" date="2018" name="Front. Plant Sci.">
        <title>Red Clover (Trifolium pratense) and Zigzag Clover (T. medium) - A Picture of Genomic Similarities and Differences.</title>
        <authorList>
            <person name="Dluhosova J."/>
            <person name="Istvanek J."/>
            <person name="Nedelnik J."/>
            <person name="Repkova J."/>
        </authorList>
    </citation>
    <scope>NUCLEOTIDE SEQUENCE [LARGE SCALE GENOMIC DNA]</scope>
    <source>
        <strain evidence="3">cv. 10/8</strain>
        <tissue evidence="2">Leaf</tissue>
    </source>
</reference>
<feature type="region of interest" description="Disordered" evidence="1">
    <location>
        <begin position="1"/>
        <end position="39"/>
    </location>
</feature>
<feature type="compositionally biased region" description="Basic and acidic residues" evidence="1">
    <location>
        <begin position="10"/>
        <end position="25"/>
    </location>
</feature>
<organism evidence="2 3">
    <name type="scientific">Trifolium medium</name>
    <dbReference type="NCBI Taxonomy" id="97028"/>
    <lineage>
        <taxon>Eukaryota</taxon>
        <taxon>Viridiplantae</taxon>
        <taxon>Streptophyta</taxon>
        <taxon>Embryophyta</taxon>
        <taxon>Tracheophyta</taxon>
        <taxon>Spermatophyta</taxon>
        <taxon>Magnoliopsida</taxon>
        <taxon>eudicotyledons</taxon>
        <taxon>Gunneridae</taxon>
        <taxon>Pentapetalae</taxon>
        <taxon>rosids</taxon>
        <taxon>fabids</taxon>
        <taxon>Fabales</taxon>
        <taxon>Fabaceae</taxon>
        <taxon>Papilionoideae</taxon>
        <taxon>50 kb inversion clade</taxon>
        <taxon>NPAAA clade</taxon>
        <taxon>Hologalegina</taxon>
        <taxon>IRL clade</taxon>
        <taxon>Trifolieae</taxon>
        <taxon>Trifolium</taxon>
    </lineage>
</organism>
<evidence type="ECO:0000313" key="3">
    <source>
        <dbReference type="Proteomes" id="UP000265520"/>
    </source>
</evidence>
<dbReference type="AlphaFoldDB" id="A0A392VJR4"/>
<keyword evidence="3" id="KW-1185">Reference proteome</keyword>